<evidence type="ECO:0000313" key="3">
    <source>
        <dbReference type="EMBL" id="ETO25150.1"/>
    </source>
</evidence>
<keyword evidence="2" id="KW-0812">Transmembrane</keyword>
<accession>X6NFP9</accession>
<keyword evidence="2" id="KW-0472">Membrane</keyword>
<keyword evidence="4" id="KW-1185">Reference proteome</keyword>
<gene>
    <name evidence="3" type="ORF">RFI_11993</name>
</gene>
<reference evidence="3 4" key="1">
    <citation type="journal article" date="2013" name="Curr. Biol.">
        <title>The Genome of the Foraminiferan Reticulomyxa filosa.</title>
        <authorList>
            <person name="Glockner G."/>
            <person name="Hulsmann N."/>
            <person name="Schleicher M."/>
            <person name="Noegel A.A."/>
            <person name="Eichinger L."/>
            <person name="Gallinger C."/>
            <person name="Pawlowski J."/>
            <person name="Sierra R."/>
            <person name="Euteneuer U."/>
            <person name="Pillet L."/>
            <person name="Moustafa A."/>
            <person name="Platzer M."/>
            <person name="Groth M."/>
            <person name="Szafranski K."/>
            <person name="Schliwa M."/>
        </authorList>
    </citation>
    <scope>NUCLEOTIDE SEQUENCE [LARGE SCALE GENOMIC DNA]</scope>
</reference>
<dbReference type="AlphaFoldDB" id="X6NFP9"/>
<feature type="compositionally biased region" description="Basic and acidic residues" evidence="1">
    <location>
        <begin position="1"/>
        <end position="21"/>
    </location>
</feature>
<feature type="transmembrane region" description="Helical" evidence="2">
    <location>
        <begin position="292"/>
        <end position="321"/>
    </location>
</feature>
<evidence type="ECO:0000256" key="1">
    <source>
        <dbReference type="SAM" id="MobiDB-lite"/>
    </source>
</evidence>
<evidence type="ECO:0000256" key="2">
    <source>
        <dbReference type="SAM" id="Phobius"/>
    </source>
</evidence>
<sequence>MQTKAVDRTASRRDKEGEKITNEPNDPLQTNESTEGTSTRRENKQMGDLFQGLRVLMLTFTLLRHINILYPDIMGLVYGNYTNHQSSHSRQLLRAFSQRLTLYGWWDTAIDFTNLSLIIWVGMSGIVMSTKYFTHYENALSRGQGRHFFFSAFCTKNKDYCECAQHVKLFFLGKALVNHYCGLLIRRNLRILLNVFLVQWIWHIFVWYGFLGSSRAGTAGEILARHFPFSSRRRNLESYFNINFDLLGFVMEGHMNGPLWMIGPLVRSSFVVFLLLMFIEGTTMLNTFGRRFWFYIATMLLFLSSADYHDLAAAIGGVAIADGYLKRKEYTHSHSHDNPKTTVPFNYWYLFSSKLASKCPIFLGLQFFMLWIYPPLTSLFFVRGVILICILFYLDHVRQRKYRCGLDKIFGNIFTNRYTG</sequence>
<feature type="region of interest" description="Disordered" evidence="1">
    <location>
        <begin position="1"/>
        <end position="43"/>
    </location>
</feature>
<feature type="transmembrane region" description="Helical" evidence="2">
    <location>
        <begin position="372"/>
        <end position="394"/>
    </location>
</feature>
<evidence type="ECO:0000313" key="4">
    <source>
        <dbReference type="Proteomes" id="UP000023152"/>
    </source>
</evidence>
<protein>
    <submittedName>
        <fullName evidence="3">Uncharacterized protein</fullName>
    </submittedName>
</protein>
<name>X6NFP9_RETFI</name>
<keyword evidence="2" id="KW-1133">Transmembrane helix</keyword>
<organism evidence="3 4">
    <name type="scientific">Reticulomyxa filosa</name>
    <dbReference type="NCBI Taxonomy" id="46433"/>
    <lineage>
        <taxon>Eukaryota</taxon>
        <taxon>Sar</taxon>
        <taxon>Rhizaria</taxon>
        <taxon>Retaria</taxon>
        <taxon>Foraminifera</taxon>
        <taxon>Monothalamids</taxon>
        <taxon>Reticulomyxidae</taxon>
        <taxon>Reticulomyxa</taxon>
    </lineage>
</organism>
<proteinExistence type="predicted"/>
<feature type="transmembrane region" description="Helical" evidence="2">
    <location>
        <begin position="191"/>
        <end position="210"/>
    </location>
</feature>
<feature type="compositionally biased region" description="Polar residues" evidence="1">
    <location>
        <begin position="22"/>
        <end position="37"/>
    </location>
</feature>
<dbReference type="EMBL" id="ASPP01008723">
    <property type="protein sequence ID" value="ETO25150.1"/>
    <property type="molecule type" value="Genomic_DNA"/>
</dbReference>
<dbReference type="Proteomes" id="UP000023152">
    <property type="component" value="Unassembled WGS sequence"/>
</dbReference>
<feature type="transmembrane region" description="Helical" evidence="2">
    <location>
        <begin position="259"/>
        <end position="280"/>
    </location>
</feature>
<comment type="caution">
    <text evidence="3">The sequence shown here is derived from an EMBL/GenBank/DDBJ whole genome shotgun (WGS) entry which is preliminary data.</text>
</comment>